<proteinExistence type="predicted"/>
<evidence type="ECO:0000313" key="1">
    <source>
        <dbReference type="EMBL" id="KAJ2971499.1"/>
    </source>
</evidence>
<gene>
    <name evidence="1" type="ORF">NQ176_g7657</name>
</gene>
<keyword evidence="2" id="KW-1185">Reference proteome</keyword>
<comment type="caution">
    <text evidence="1">The sequence shown here is derived from an EMBL/GenBank/DDBJ whole genome shotgun (WGS) entry which is preliminary data.</text>
</comment>
<accession>A0ACC1MZ41</accession>
<sequence>MKPLFTAVIAGVNYLLHPDVLGLIEEDIDPNAVLPVTLISTEELNNPDLDGLLRGFESYDDVYSSEFAFALVEKPASNVTKRDTIARRASMAGKQTYTVQVTQTGAGSDSGASASGFSTLPTGPYILHGKELHQAYRIYEDELNAFSAGVVPENHNSSDLFLDLGDALQNGKFRPIAVPSRLYFPGPSIKKPLSGIRYSIPEGFDLGGLPTTLSSNNWTSLHPSAASKHAEYVKFLLDQGAVIVGKTKDGQFASGRDWSETIAPFNPRGDGKQRAGGAGAGAGSAIANYTWLQNSITQGTFDGTVPQAAAYGLFSLRTTSGTVSRNGVLTSSPKFQSTGISGRSLEDIVHLIAPSFKLPWQATPVPLRAVYLQDFKDLLSEKQQALMEEFIAALQKLGIKIERVSLSASWAASPPREAGKQSLDEYLGNATYETICADFFNNYRGFRSAFKTKFGEEPYTEPSVKAQWDVGAAADEKGTAAKLNTFRAWFQHYAPTAAKSDGKAAIIVPVLGVNSDDLSAMKGLRPEFLAPILGTPQVVTPYKVAQIPIEDDKSAYLPFSAGLIGAKGDDLMLVQLMKRAFDIVDWRIHVDTGSLTYPVGNNSRAVDDHHQDPFPPTGPGMFMLAEEELSDTEL</sequence>
<dbReference type="EMBL" id="JANJQO010001331">
    <property type="protein sequence ID" value="KAJ2971499.1"/>
    <property type="molecule type" value="Genomic_DNA"/>
</dbReference>
<organism evidence="1 2">
    <name type="scientific">Zarea fungicola</name>
    <dbReference type="NCBI Taxonomy" id="93591"/>
    <lineage>
        <taxon>Eukaryota</taxon>
        <taxon>Fungi</taxon>
        <taxon>Dikarya</taxon>
        <taxon>Ascomycota</taxon>
        <taxon>Pezizomycotina</taxon>
        <taxon>Sordariomycetes</taxon>
        <taxon>Hypocreomycetidae</taxon>
        <taxon>Hypocreales</taxon>
        <taxon>Cordycipitaceae</taxon>
        <taxon>Zarea</taxon>
    </lineage>
</organism>
<dbReference type="Proteomes" id="UP001143910">
    <property type="component" value="Unassembled WGS sequence"/>
</dbReference>
<evidence type="ECO:0000313" key="2">
    <source>
        <dbReference type="Proteomes" id="UP001143910"/>
    </source>
</evidence>
<reference evidence="1" key="1">
    <citation type="submission" date="2022-08" db="EMBL/GenBank/DDBJ databases">
        <title>Genome Sequence of Lecanicillium fungicola.</title>
        <authorList>
            <person name="Buettner E."/>
        </authorList>
    </citation>
    <scope>NUCLEOTIDE SEQUENCE</scope>
    <source>
        <strain evidence="1">Babe33</strain>
    </source>
</reference>
<name>A0ACC1MZ41_9HYPO</name>
<protein>
    <submittedName>
        <fullName evidence="1">Uncharacterized protein</fullName>
    </submittedName>
</protein>